<name>A0A1L9AY73_9BACT</name>
<keyword evidence="1" id="KW-0812">Transmembrane</keyword>
<proteinExistence type="predicted"/>
<dbReference type="Proteomes" id="UP000182229">
    <property type="component" value="Unassembled WGS sequence"/>
</dbReference>
<keyword evidence="1" id="KW-1133">Transmembrane helix</keyword>
<keyword evidence="1" id="KW-0472">Membrane</keyword>
<reference evidence="2 3" key="2">
    <citation type="submission" date="2016-12" db="EMBL/GenBank/DDBJ databases">
        <title>Draft Genome Sequence of Cystobacter ferrugineus Strain Cbfe23.</title>
        <authorList>
            <person name="Akbar S."/>
            <person name="Dowd S.E."/>
            <person name="Stevens D.C."/>
        </authorList>
    </citation>
    <scope>NUCLEOTIDE SEQUENCE [LARGE SCALE GENOMIC DNA]</scope>
    <source>
        <strain evidence="2 3">Cbfe23</strain>
    </source>
</reference>
<organism evidence="2 3">
    <name type="scientific">Cystobacter ferrugineus</name>
    <dbReference type="NCBI Taxonomy" id="83449"/>
    <lineage>
        <taxon>Bacteria</taxon>
        <taxon>Pseudomonadati</taxon>
        <taxon>Myxococcota</taxon>
        <taxon>Myxococcia</taxon>
        <taxon>Myxococcales</taxon>
        <taxon>Cystobacterineae</taxon>
        <taxon>Archangiaceae</taxon>
        <taxon>Cystobacter</taxon>
    </lineage>
</organism>
<comment type="caution">
    <text evidence="2">The sequence shown here is derived from an EMBL/GenBank/DDBJ whole genome shotgun (WGS) entry which is preliminary data.</text>
</comment>
<gene>
    <name evidence="2" type="ORF">BON30_40995</name>
</gene>
<dbReference type="EMBL" id="MPIN01000016">
    <property type="protein sequence ID" value="OJH34961.1"/>
    <property type="molecule type" value="Genomic_DNA"/>
</dbReference>
<feature type="transmembrane region" description="Helical" evidence="1">
    <location>
        <begin position="12"/>
        <end position="30"/>
    </location>
</feature>
<accession>A0A1L9AY73</accession>
<dbReference type="AlphaFoldDB" id="A0A1L9AY73"/>
<keyword evidence="3" id="KW-1185">Reference proteome</keyword>
<sequence>MRRSLLERRSVGVASRAVVALTILDFYWMYREAKMERYVMAPYVLGDENGFSTLEQSRLLMSSVCHRVYLSGSGEDRRVEVSATEFRALKEEAESLWGTTDLHGDFVPGLLNRKLPLVERQDVMRMD</sequence>
<evidence type="ECO:0000313" key="3">
    <source>
        <dbReference type="Proteomes" id="UP000182229"/>
    </source>
</evidence>
<evidence type="ECO:0000256" key="1">
    <source>
        <dbReference type="SAM" id="Phobius"/>
    </source>
</evidence>
<protein>
    <submittedName>
        <fullName evidence="2">Uncharacterized protein</fullName>
    </submittedName>
</protein>
<reference evidence="3" key="1">
    <citation type="submission" date="2016-11" db="EMBL/GenBank/DDBJ databases">
        <authorList>
            <person name="Shukria A."/>
            <person name="Stevens D.C."/>
        </authorList>
    </citation>
    <scope>NUCLEOTIDE SEQUENCE [LARGE SCALE GENOMIC DNA]</scope>
    <source>
        <strain evidence="3">Cbfe23</strain>
    </source>
</reference>
<evidence type="ECO:0000313" key="2">
    <source>
        <dbReference type="EMBL" id="OJH34961.1"/>
    </source>
</evidence>